<keyword evidence="2" id="KW-0812">Transmembrane</keyword>
<reference evidence="7 8" key="1">
    <citation type="submission" date="2022-06" db="EMBL/GenBank/DDBJ databases">
        <title>Rhizosaccharibacter gen. nov. sp. nov. KSS12, endophytic bacteria isolated from sugarcane.</title>
        <authorList>
            <person name="Pitiwittayakul N."/>
        </authorList>
    </citation>
    <scope>NUCLEOTIDE SEQUENCE [LARGE SCALE GENOMIC DNA]</scope>
    <source>
        <strain evidence="7 8">KSS12</strain>
    </source>
</reference>
<evidence type="ECO:0000256" key="2">
    <source>
        <dbReference type="ARBA" id="ARBA00022452"/>
    </source>
</evidence>
<gene>
    <name evidence="7" type="ORF">NFI88_02905</name>
</gene>
<keyword evidence="8" id="KW-1185">Reference proteome</keyword>
<dbReference type="PANTHER" id="PTHR12815">
    <property type="entry name" value="SORTING AND ASSEMBLY MACHINERY SAMM50 PROTEIN FAMILY MEMBER"/>
    <property type="match status" value="1"/>
</dbReference>
<feature type="domain" description="POTRA" evidence="6">
    <location>
        <begin position="234"/>
        <end position="305"/>
    </location>
</feature>
<proteinExistence type="predicted"/>
<feature type="domain" description="Bacterial surface antigen (D15)" evidence="5">
    <location>
        <begin position="333"/>
        <end position="652"/>
    </location>
</feature>
<evidence type="ECO:0000256" key="1">
    <source>
        <dbReference type="ARBA" id="ARBA00004370"/>
    </source>
</evidence>
<evidence type="ECO:0000313" key="7">
    <source>
        <dbReference type="EMBL" id="MCQ8239790.1"/>
    </source>
</evidence>
<evidence type="ECO:0000256" key="4">
    <source>
        <dbReference type="SAM" id="SignalP"/>
    </source>
</evidence>
<dbReference type="InterPro" id="IPR039910">
    <property type="entry name" value="D15-like"/>
</dbReference>
<dbReference type="InterPro" id="IPR000184">
    <property type="entry name" value="Bac_surfAg_D15"/>
</dbReference>
<evidence type="ECO:0000313" key="8">
    <source>
        <dbReference type="Proteomes" id="UP001524547"/>
    </source>
</evidence>
<dbReference type="Proteomes" id="UP001524547">
    <property type="component" value="Unassembled WGS sequence"/>
</dbReference>
<evidence type="ECO:0000256" key="3">
    <source>
        <dbReference type="ARBA" id="ARBA00023136"/>
    </source>
</evidence>
<accession>A0ABT1VWQ0</accession>
<dbReference type="Gene3D" id="2.40.160.50">
    <property type="entry name" value="membrane protein fhac: a member of the omp85/tpsb transporter family"/>
    <property type="match status" value="1"/>
</dbReference>
<dbReference type="PANTHER" id="PTHR12815:SF42">
    <property type="entry name" value="BACTERIAL SURFACE ANTIGEN (D15) DOMAIN-CONTAINING PROTEIN"/>
    <property type="match status" value="1"/>
</dbReference>
<keyword evidence="4" id="KW-0732">Signal</keyword>
<name>A0ABT1VWQ0_9PROT</name>
<keyword evidence="2" id="KW-1134">Transmembrane beta strand</keyword>
<dbReference type="InterPro" id="IPR010827">
    <property type="entry name" value="BamA/TamA_POTRA"/>
</dbReference>
<keyword evidence="3" id="KW-0472">Membrane</keyword>
<sequence length="652" mass="68167">MADAAAGSADTDARRSRVAGPVLAALLLGSALSAMPAARAADPQPYDVVIEPTGNGAVDGVLRGTSSLATLQKTQAVGPFALAGRAREDVDRLRTALESFGYYAGSIDITVNKLPVADPELADRIAAIPKGQKASIRIHVATGPTFHLGSVSLRTPAGADAASLTPAEREAFGLHPGQPAVASDVLAARGRLLSALQEDGHALADVKEPLAYLRPATRTLDIVEVVNEGPRLDIGAIRLAGLQRMNPQFVARRLSVHQGELYQPSRIEAARQDLASLGVFSDVGVSADTNDIADGQVPLTFDFTEAPRRTVALQAGFSTDLGGSAGVTWTHHNFFGEAEQLRLAALLTGLGGSAQQGLGYDIYADLTKPDFLHRDQSLDVRIEGLKQNLQAYDQTALLARVGISRKLGRRWLVGVGIGAEQERIVQQGVTRHYTLVSLPLSANYDSTDLSNPLDSATHGVRVSVSATPTYSLGSGDNAGDSVTDQGGNSVFTILQATASTYLDLNRLGLSKPGRSVIALRGTVGSVQGASTFGLPPDQRLYAGGSGTVRGYQYQGVGPLFPNDDPVGGTSVDAGTIEFRQRIGKSFGAAAFVDAGQVSASSTPFQGTLRVGTGVGVRYYTPIGPIRLDVAVPLNKPPGGDNFELYIGLGEAF</sequence>
<evidence type="ECO:0000259" key="6">
    <source>
        <dbReference type="Pfam" id="PF07244"/>
    </source>
</evidence>
<organism evidence="7 8">
    <name type="scientific">Rhizosaccharibacter radicis</name>
    <dbReference type="NCBI Taxonomy" id="2782605"/>
    <lineage>
        <taxon>Bacteria</taxon>
        <taxon>Pseudomonadati</taxon>
        <taxon>Pseudomonadota</taxon>
        <taxon>Alphaproteobacteria</taxon>
        <taxon>Acetobacterales</taxon>
        <taxon>Acetobacteraceae</taxon>
        <taxon>Rhizosaccharibacter</taxon>
    </lineage>
</organism>
<comment type="caution">
    <text evidence="7">The sequence shown here is derived from an EMBL/GenBank/DDBJ whole genome shotgun (WGS) entry which is preliminary data.</text>
</comment>
<dbReference type="EMBL" id="JAMZEJ010000002">
    <property type="protein sequence ID" value="MCQ8239790.1"/>
    <property type="molecule type" value="Genomic_DNA"/>
</dbReference>
<evidence type="ECO:0000259" key="5">
    <source>
        <dbReference type="Pfam" id="PF01103"/>
    </source>
</evidence>
<dbReference type="Pfam" id="PF07244">
    <property type="entry name" value="POTRA"/>
    <property type="match status" value="1"/>
</dbReference>
<feature type="signal peptide" evidence="4">
    <location>
        <begin position="1"/>
        <end position="40"/>
    </location>
</feature>
<protein>
    <submittedName>
        <fullName evidence="7">BamA/TamA family outer membrane protein</fullName>
    </submittedName>
</protein>
<comment type="subcellular location">
    <subcellularLocation>
        <location evidence="1">Membrane</location>
    </subcellularLocation>
</comment>
<dbReference type="Gene3D" id="3.10.20.310">
    <property type="entry name" value="membrane protein fhac"/>
    <property type="match status" value="1"/>
</dbReference>
<feature type="chain" id="PRO_5046745791" evidence="4">
    <location>
        <begin position="41"/>
        <end position="652"/>
    </location>
</feature>
<dbReference type="Pfam" id="PF01103">
    <property type="entry name" value="Omp85"/>
    <property type="match status" value="1"/>
</dbReference>